<evidence type="ECO:0000313" key="4">
    <source>
        <dbReference type="EMBL" id="MXP00302.1"/>
    </source>
</evidence>
<proteinExistence type="inferred from homology"/>
<dbReference type="GO" id="GO:0030288">
    <property type="term" value="C:outer membrane-bounded periplasmic space"/>
    <property type="evidence" value="ECO:0007669"/>
    <property type="project" value="UniProtKB-ARBA"/>
</dbReference>
<evidence type="ECO:0000259" key="3">
    <source>
        <dbReference type="Pfam" id="PF00496"/>
    </source>
</evidence>
<protein>
    <submittedName>
        <fullName evidence="4">ABC transporter substrate-binding protein</fullName>
    </submittedName>
</protein>
<dbReference type="Proteomes" id="UP000469430">
    <property type="component" value="Unassembled WGS sequence"/>
</dbReference>
<comment type="subcellular location">
    <subcellularLocation>
        <location evidence="1">Periplasm</location>
    </subcellularLocation>
</comment>
<dbReference type="SUPFAM" id="SSF53850">
    <property type="entry name" value="Periplasmic binding protein-like II"/>
    <property type="match status" value="1"/>
</dbReference>
<evidence type="ECO:0000256" key="2">
    <source>
        <dbReference type="ARBA" id="ARBA00005695"/>
    </source>
</evidence>
<dbReference type="PANTHER" id="PTHR30290:SF83">
    <property type="entry name" value="ABC TRANSPORTER SUBSTRATE-BINDING PROTEIN"/>
    <property type="match status" value="1"/>
</dbReference>
<dbReference type="Gene3D" id="3.10.105.10">
    <property type="entry name" value="Dipeptide-binding Protein, Domain 3"/>
    <property type="match status" value="1"/>
</dbReference>
<evidence type="ECO:0000256" key="1">
    <source>
        <dbReference type="ARBA" id="ARBA00004418"/>
    </source>
</evidence>
<dbReference type="PANTHER" id="PTHR30290">
    <property type="entry name" value="PERIPLASMIC BINDING COMPONENT OF ABC TRANSPORTER"/>
    <property type="match status" value="1"/>
</dbReference>
<dbReference type="GO" id="GO:1904680">
    <property type="term" value="F:peptide transmembrane transporter activity"/>
    <property type="evidence" value="ECO:0007669"/>
    <property type="project" value="TreeGrafter"/>
</dbReference>
<dbReference type="InterPro" id="IPR000914">
    <property type="entry name" value="SBP_5_dom"/>
</dbReference>
<gene>
    <name evidence="4" type="ORF">GRI97_15015</name>
</gene>
<dbReference type="OrthoDB" id="8144963at2"/>
<dbReference type="AlphaFoldDB" id="A0A6I4TZ14"/>
<feature type="domain" description="Solute-binding protein family 5" evidence="3">
    <location>
        <begin position="84"/>
        <end position="432"/>
    </location>
</feature>
<comment type="similarity">
    <text evidence="2">Belongs to the bacterial solute-binding protein 5 family.</text>
</comment>
<dbReference type="InterPro" id="IPR030678">
    <property type="entry name" value="Peptide/Ni-bd"/>
</dbReference>
<comment type="caution">
    <text evidence="4">The sequence shown here is derived from an EMBL/GenBank/DDBJ whole genome shotgun (WGS) entry which is preliminary data.</text>
</comment>
<dbReference type="GO" id="GO:0043190">
    <property type="term" value="C:ATP-binding cassette (ABC) transporter complex"/>
    <property type="evidence" value="ECO:0007669"/>
    <property type="project" value="InterPro"/>
</dbReference>
<dbReference type="Pfam" id="PF00496">
    <property type="entry name" value="SBP_bac_5"/>
    <property type="match status" value="1"/>
</dbReference>
<dbReference type="GO" id="GO:0015833">
    <property type="term" value="P:peptide transport"/>
    <property type="evidence" value="ECO:0007669"/>
    <property type="project" value="TreeGrafter"/>
</dbReference>
<dbReference type="EMBL" id="WTYJ01000003">
    <property type="protein sequence ID" value="MXP00302.1"/>
    <property type="molecule type" value="Genomic_DNA"/>
</dbReference>
<dbReference type="PIRSF" id="PIRSF002741">
    <property type="entry name" value="MppA"/>
    <property type="match status" value="1"/>
</dbReference>
<evidence type="ECO:0000313" key="5">
    <source>
        <dbReference type="Proteomes" id="UP000469430"/>
    </source>
</evidence>
<keyword evidence="5" id="KW-1185">Reference proteome</keyword>
<sequence>MPFADSLSSRSPQIPCSRRQALFGAGAFLGLAACGQPHLDAGEGILRVIGPWDLGGFDPTKSGAMFSRLQIAETLIESDNAGTPLPGLATGWTTSPDGLVWTFRLRPAVLFHDGSTLNAAHTAWALRRAMEPPATLSLAPVADITSQGDDMVIIRLTKPFAPLLHLLSHTSTQIWAPAAFGPNGDVRNVIASGPYRLTRFEPPLRMDTAFFAGHRGGPRSVKGSAYMTVSRMETRTLIAEGRQADLIYSIDAPSARHILADSRNQIIAAQMPRTLILKVNSGNPKLADLRVRRAISLAIDRQGIASGILLDPSLAAGQLFPPMLQGWHDPDLPPLGRNVEQAGDLLSQAGWLREGDGIRRRDDQSLHITLKTYSDRAELPVLAAALQEQLRLVGIAVEVQINNSSDIPLSHRDKTVELALVARNYANFVDPTISVIQDFGRGGGDFGATGWVNRPVEQAIDDLLTHGDPDGRRRRGIAQVLQAELPVIPISWYMERVALSDRVAGGVSFDPYERTLRIADVRLAGGRS</sequence>
<dbReference type="Gene3D" id="3.40.190.10">
    <property type="entry name" value="Periplasmic binding protein-like II"/>
    <property type="match status" value="1"/>
</dbReference>
<organism evidence="4 5">
    <name type="scientific">Croceibacterium xixiisoli</name>
    <dbReference type="NCBI Taxonomy" id="1476466"/>
    <lineage>
        <taxon>Bacteria</taxon>
        <taxon>Pseudomonadati</taxon>
        <taxon>Pseudomonadota</taxon>
        <taxon>Alphaproteobacteria</taxon>
        <taxon>Sphingomonadales</taxon>
        <taxon>Erythrobacteraceae</taxon>
        <taxon>Croceibacterium</taxon>
    </lineage>
</organism>
<dbReference type="RefSeq" id="WP_161392016.1">
    <property type="nucleotide sequence ID" value="NZ_JBHSCP010000002.1"/>
</dbReference>
<dbReference type="InterPro" id="IPR039424">
    <property type="entry name" value="SBP_5"/>
</dbReference>
<accession>A0A6I4TZ14</accession>
<reference evidence="4 5" key="1">
    <citation type="submission" date="2019-12" db="EMBL/GenBank/DDBJ databases">
        <title>Genomic-based taxomic classification of the family Erythrobacteraceae.</title>
        <authorList>
            <person name="Xu L."/>
        </authorList>
    </citation>
    <scope>NUCLEOTIDE SEQUENCE [LARGE SCALE GENOMIC DNA]</scope>
    <source>
        <strain evidence="4 5">S36</strain>
    </source>
</reference>
<name>A0A6I4TZ14_9SPHN</name>